<evidence type="ECO:0000259" key="4">
    <source>
        <dbReference type="Pfam" id="PF00857"/>
    </source>
</evidence>
<comment type="caution">
    <text evidence="5">The sequence shown here is derived from an EMBL/GenBank/DDBJ whole genome shotgun (WGS) entry which is preliminary data.</text>
</comment>
<dbReference type="InterPro" id="IPR050272">
    <property type="entry name" value="Isochorismatase-like_hydrls"/>
</dbReference>
<dbReference type="AlphaFoldDB" id="W9XF46"/>
<dbReference type="Pfam" id="PF00857">
    <property type="entry name" value="Isochorismatase"/>
    <property type="match status" value="1"/>
</dbReference>
<dbReference type="RefSeq" id="XP_007736920.1">
    <property type="nucleotide sequence ID" value="XM_007738730.1"/>
</dbReference>
<dbReference type="SUPFAM" id="SSF52499">
    <property type="entry name" value="Isochorismatase-like hydrolases"/>
    <property type="match status" value="1"/>
</dbReference>
<keyword evidence="6" id="KW-1185">Reference proteome</keyword>
<proteinExistence type="inferred from homology"/>
<accession>W9XF46</accession>
<dbReference type="PANTHER" id="PTHR43540:SF15">
    <property type="entry name" value="BLR5631 PROTEIN"/>
    <property type="match status" value="1"/>
</dbReference>
<keyword evidence="2" id="KW-0378">Hydrolase</keyword>
<sequence>MPARNIRTILGIPPSTPSVSDSVLIIIDAQNEYLNGLLQVENAESSRKAIRALLERYRNAAGNIVHVVADSAPGAPIFTPGTPLSEIIDELKPKGDEPVSKEKRREKREKRRD</sequence>
<dbReference type="InterPro" id="IPR000868">
    <property type="entry name" value="Isochorismatase-like_dom"/>
</dbReference>
<protein>
    <recommendedName>
        <fullName evidence="4">Isochorismatase-like domain-containing protein</fullName>
    </recommendedName>
</protein>
<feature type="compositionally biased region" description="Basic and acidic residues" evidence="3">
    <location>
        <begin position="89"/>
        <end position="103"/>
    </location>
</feature>
<dbReference type="PANTHER" id="PTHR43540">
    <property type="entry name" value="PEROXYUREIDOACRYLATE/UREIDOACRYLATE AMIDOHYDROLASE-RELATED"/>
    <property type="match status" value="1"/>
</dbReference>
<dbReference type="InterPro" id="IPR036380">
    <property type="entry name" value="Isochorismatase-like_sf"/>
</dbReference>
<dbReference type="GeneID" id="19172720"/>
<evidence type="ECO:0000256" key="2">
    <source>
        <dbReference type="ARBA" id="ARBA00022801"/>
    </source>
</evidence>
<dbReference type="eggNOG" id="ENOG502RXWW">
    <property type="taxonomic scope" value="Eukaryota"/>
</dbReference>
<dbReference type="Gene3D" id="3.40.50.850">
    <property type="entry name" value="Isochorismatase-like"/>
    <property type="match status" value="1"/>
</dbReference>
<feature type="domain" description="Isochorismatase-like" evidence="4">
    <location>
        <begin position="22"/>
        <end position="102"/>
    </location>
</feature>
<dbReference type="EMBL" id="AMGY01000008">
    <property type="protein sequence ID" value="EXJ79132.1"/>
    <property type="molecule type" value="Genomic_DNA"/>
</dbReference>
<dbReference type="STRING" id="1182542.W9XF46"/>
<evidence type="ECO:0000313" key="5">
    <source>
        <dbReference type="EMBL" id="EXJ79132.1"/>
    </source>
</evidence>
<evidence type="ECO:0000313" key="6">
    <source>
        <dbReference type="Proteomes" id="UP000019478"/>
    </source>
</evidence>
<gene>
    <name evidence="5" type="ORF">A1O3_08633</name>
</gene>
<dbReference type="OrthoDB" id="245563at2759"/>
<evidence type="ECO:0000256" key="3">
    <source>
        <dbReference type="SAM" id="MobiDB-lite"/>
    </source>
</evidence>
<organism evidence="5 6">
    <name type="scientific">Capronia epimyces CBS 606.96</name>
    <dbReference type="NCBI Taxonomy" id="1182542"/>
    <lineage>
        <taxon>Eukaryota</taxon>
        <taxon>Fungi</taxon>
        <taxon>Dikarya</taxon>
        <taxon>Ascomycota</taxon>
        <taxon>Pezizomycotina</taxon>
        <taxon>Eurotiomycetes</taxon>
        <taxon>Chaetothyriomycetidae</taxon>
        <taxon>Chaetothyriales</taxon>
        <taxon>Herpotrichiellaceae</taxon>
        <taxon>Capronia</taxon>
    </lineage>
</organism>
<comment type="similarity">
    <text evidence="1">Belongs to the isochorismatase family.</text>
</comment>
<feature type="region of interest" description="Disordered" evidence="3">
    <location>
        <begin position="88"/>
        <end position="113"/>
    </location>
</feature>
<feature type="compositionally biased region" description="Basic residues" evidence="3">
    <location>
        <begin position="104"/>
        <end position="113"/>
    </location>
</feature>
<dbReference type="GO" id="GO:0016787">
    <property type="term" value="F:hydrolase activity"/>
    <property type="evidence" value="ECO:0007669"/>
    <property type="project" value="UniProtKB-KW"/>
</dbReference>
<reference evidence="5 6" key="1">
    <citation type="submission" date="2013-03" db="EMBL/GenBank/DDBJ databases">
        <title>The Genome Sequence of Capronia epimyces CBS 606.96.</title>
        <authorList>
            <consortium name="The Broad Institute Genomics Platform"/>
            <person name="Cuomo C."/>
            <person name="de Hoog S."/>
            <person name="Gorbushina A."/>
            <person name="Walker B."/>
            <person name="Young S.K."/>
            <person name="Zeng Q."/>
            <person name="Gargeya S."/>
            <person name="Fitzgerald M."/>
            <person name="Haas B."/>
            <person name="Abouelleil A."/>
            <person name="Allen A.W."/>
            <person name="Alvarado L."/>
            <person name="Arachchi H.M."/>
            <person name="Berlin A.M."/>
            <person name="Chapman S.B."/>
            <person name="Gainer-Dewar J."/>
            <person name="Goldberg J."/>
            <person name="Griggs A."/>
            <person name="Gujja S."/>
            <person name="Hansen M."/>
            <person name="Howarth C."/>
            <person name="Imamovic A."/>
            <person name="Ireland A."/>
            <person name="Larimer J."/>
            <person name="McCowan C."/>
            <person name="Murphy C."/>
            <person name="Pearson M."/>
            <person name="Poon T.W."/>
            <person name="Priest M."/>
            <person name="Roberts A."/>
            <person name="Saif S."/>
            <person name="Shea T."/>
            <person name="Sisk P."/>
            <person name="Sykes S."/>
            <person name="Wortman J."/>
            <person name="Nusbaum C."/>
            <person name="Birren B."/>
        </authorList>
    </citation>
    <scope>NUCLEOTIDE SEQUENCE [LARGE SCALE GENOMIC DNA]</scope>
    <source>
        <strain evidence="5 6">CBS 606.96</strain>
    </source>
</reference>
<name>W9XF46_9EURO</name>
<dbReference type="Proteomes" id="UP000019478">
    <property type="component" value="Unassembled WGS sequence"/>
</dbReference>
<dbReference type="HOGENOM" id="CLU_2133204_0_0_1"/>
<evidence type="ECO:0000256" key="1">
    <source>
        <dbReference type="ARBA" id="ARBA00006336"/>
    </source>
</evidence>